<feature type="DNA-binding region" description="H-T-H motif" evidence="2">
    <location>
        <begin position="58"/>
        <end position="77"/>
    </location>
</feature>
<dbReference type="GO" id="GO:0003677">
    <property type="term" value="F:DNA binding"/>
    <property type="evidence" value="ECO:0007669"/>
    <property type="project" value="UniProtKB-UniRule"/>
</dbReference>
<proteinExistence type="predicted"/>
<protein>
    <recommendedName>
        <fullName evidence="4">HTH tetR-type domain-containing protein</fullName>
    </recommendedName>
</protein>
<dbReference type="SUPFAM" id="SSF46689">
    <property type="entry name" value="Homeodomain-like"/>
    <property type="match status" value="1"/>
</dbReference>
<dbReference type="RefSeq" id="WP_232079400.1">
    <property type="nucleotide sequence ID" value="NZ_AP022613.1"/>
</dbReference>
<dbReference type="PROSITE" id="PS50977">
    <property type="entry name" value="HTH_TETR_2"/>
    <property type="match status" value="1"/>
</dbReference>
<evidence type="ECO:0000256" key="1">
    <source>
        <dbReference type="ARBA" id="ARBA00023125"/>
    </source>
</evidence>
<dbReference type="InterPro" id="IPR009057">
    <property type="entry name" value="Homeodomain-like_sf"/>
</dbReference>
<dbReference type="Proteomes" id="UP000467385">
    <property type="component" value="Chromosome"/>
</dbReference>
<dbReference type="AlphaFoldDB" id="A0A7I7YIL0"/>
<evidence type="ECO:0000259" key="4">
    <source>
        <dbReference type="PROSITE" id="PS50977"/>
    </source>
</evidence>
<feature type="compositionally biased region" description="Basic and acidic residues" evidence="3">
    <location>
        <begin position="25"/>
        <end position="34"/>
    </location>
</feature>
<keyword evidence="1 2" id="KW-0238">DNA-binding</keyword>
<feature type="domain" description="HTH tetR-type" evidence="4">
    <location>
        <begin position="32"/>
        <end position="95"/>
    </location>
</feature>
<evidence type="ECO:0000313" key="6">
    <source>
        <dbReference type="Proteomes" id="UP000467385"/>
    </source>
</evidence>
<gene>
    <name evidence="5" type="ORF">MCNS_46590</name>
</gene>
<evidence type="ECO:0000313" key="5">
    <source>
        <dbReference type="EMBL" id="BBZ41596.1"/>
    </source>
</evidence>
<dbReference type="Pfam" id="PF00440">
    <property type="entry name" value="TetR_N"/>
    <property type="match status" value="1"/>
</dbReference>
<dbReference type="EMBL" id="AP022613">
    <property type="protein sequence ID" value="BBZ41596.1"/>
    <property type="molecule type" value="Genomic_DNA"/>
</dbReference>
<evidence type="ECO:0000256" key="2">
    <source>
        <dbReference type="PROSITE-ProRule" id="PRU00335"/>
    </source>
</evidence>
<reference evidence="5 6" key="1">
    <citation type="journal article" date="2019" name="Emerg. Microbes Infect.">
        <title>Comprehensive subspecies identification of 175 nontuberculous mycobacteria species based on 7547 genomic profiles.</title>
        <authorList>
            <person name="Matsumoto Y."/>
            <person name="Kinjo T."/>
            <person name="Motooka D."/>
            <person name="Nabeya D."/>
            <person name="Jung N."/>
            <person name="Uechi K."/>
            <person name="Horii T."/>
            <person name="Iida T."/>
            <person name="Fujita J."/>
            <person name="Nakamura S."/>
        </authorList>
    </citation>
    <scope>NUCLEOTIDE SEQUENCE [LARGE SCALE GENOMIC DNA]</scope>
    <source>
        <strain evidence="5 6">JCM 14738</strain>
    </source>
</reference>
<feature type="region of interest" description="Disordered" evidence="3">
    <location>
        <begin position="1"/>
        <end position="34"/>
    </location>
</feature>
<organism evidence="5 6">
    <name type="scientific">Mycobacterium conspicuum</name>
    <dbReference type="NCBI Taxonomy" id="44010"/>
    <lineage>
        <taxon>Bacteria</taxon>
        <taxon>Bacillati</taxon>
        <taxon>Actinomycetota</taxon>
        <taxon>Actinomycetes</taxon>
        <taxon>Mycobacteriales</taxon>
        <taxon>Mycobacteriaceae</taxon>
        <taxon>Mycobacterium</taxon>
    </lineage>
</organism>
<evidence type="ECO:0000256" key="3">
    <source>
        <dbReference type="SAM" id="MobiDB-lite"/>
    </source>
</evidence>
<dbReference type="InterPro" id="IPR001647">
    <property type="entry name" value="HTH_TetR"/>
</dbReference>
<dbReference type="Gene3D" id="1.10.357.10">
    <property type="entry name" value="Tetracycline Repressor, domain 2"/>
    <property type="match status" value="1"/>
</dbReference>
<feature type="compositionally biased region" description="Polar residues" evidence="3">
    <location>
        <begin position="1"/>
        <end position="13"/>
    </location>
</feature>
<sequence length="222" mass="24203">MTNEGLSMLNSSDARAASPRPYRSPVREQKTAQTRERIVQAGVAIVERLPDMDWSAMTFQAVADGAGVSKRTVFRHFATERELHDAVMQRFQERAGVSYEQVDLHGVAAVARRVFEALSAFAVSSWGTEPDDPTFTAMDRARGDALRGAVAAAAPDWSAEQRALVAGVLDVLWSPLSYERLVVHWGASSADAITAIEWAIGLVVRSVESAQPPQPNGGDRRR</sequence>
<keyword evidence="6" id="KW-1185">Reference proteome</keyword>
<accession>A0A7I7YIL0</accession>
<name>A0A7I7YIL0_9MYCO</name>